<comment type="subcellular location">
    <subcellularLocation>
        <location evidence="1">Mitochondrion outer membrane</location>
        <topology evidence="1">Multi-pass membrane protein</topology>
    </subcellularLocation>
</comment>
<keyword evidence="2" id="KW-0812">Transmembrane</keyword>
<dbReference type="InterPro" id="IPR027094">
    <property type="entry name" value="Mitofusin_fam"/>
</dbReference>
<evidence type="ECO:0000256" key="12">
    <source>
        <dbReference type="SAM" id="Coils"/>
    </source>
</evidence>
<dbReference type="GO" id="GO:0005525">
    <property type="term" value="F:GTP binding"/>
    <property type="evidence" value="ECO:0007669"/>
    <property type="project" value="UniProtKB-KW"/>
</dbReference>
<organism evidence="15">
    <name type="scientific">Blastobotrys adeninivorans</name>
    <name type="common">Yeast</name>
    <name type="synonym">Arxula adeninivorans</name>
    <dbReference type="NCBI Taxonomy" id="409370"/>
    <lineage>
        <taxon>Eukaryota</taxon>
        <taxon>Fungi</taxon>
        <taxon>Dikarya</taxon>
        <taxon>Ascomycota</taxon>
        <taxon>Saccharomycotina</taxon>
        <taxon>Dipodascomycetes</taxon>
        <taxon>Dipodascales</taxon>
        <taxon>Trichomonascaceae</taxon>
        <taxon>Blastobotrys</taxon>
    </lineage>
</organism>
<evidence type="ECO:0000313" key="15">
    <source>
        <dbReference type="EMBL" id="CDP35864.1"/>
    </source>
</evidence>
<feature type="coiled-coil region" evidence="12">
    <location>
        <begin position="815"/>
        <end position="842"/>
    </location>
</feature>
<accession>A0A060T4X4</accession>
<keyword evidence="5" id="KW-0378">Hydrolase</keyword>
<reference evidence="15" key="1">
    <citation type="submission" date="2014-02" db="EMBL/GenBank/DDBJ databases">
        <authorList>
            <person name="Genoscope - CEA"/>
        </authorList>
    </citation>
    <scope>NUCLEOTIDE SEQUENCE</scope>
    <source>
        <strain evidence="15">LS3</strain>
    </source>
</reference>
<dbReference type="Gene3D" id="3.40.50.300">
    <property type="entry name" value="P-loop containing nucleotide triphosphate hydrolases"/>
    <property type="match status" value="1"/>
</dbReference>
<dbReference type="InterPro" id="IPR030381">
    <property type="entry name" value="G_DYNAMIN_dom"/>
</dbReference>
<dbReference type="PROSITE" id="PS51718">
    <property type="entry name" value="G_DYNAMIN_2"/>
    <property type="match status" value="1"/>
</dbReference>
<protein>
    <submittedName>
        <fullName evidence="15">ARAD1C45210p</fullName>
    </submittedName>
</protein>
<dbReference type="AlphaFoldDB" id="A0A060T4X4"/>
<dbReference type="InterPro" id="IPR045063">
    <property type="entry name" value="Dynamin_N"/>
</dbReference>
<sequence length="873" mass="97845">MSSSYYRPPDESAESSSSGQGRRNSENGQEEGSSSQSVYADSGYGSVHQDLEMNPDAMAFSGQLHRRSPSMIAKKQAAAQIQQLHYNENRIALGRSIAAVMKLLKELQGVNRTWPIYYPTNNSSEGDTTQSAQEEDSPKDELEELANHIKGKEKMEEPLPPQANEPRLVTPQVDREFNVFKLDLKMGGVDSHKLVHSLEKTSVASLLEGKIIQTMKHLASLRDRIDDITSKVLITGDLNSGKSTFCNALLRRKLLPVDQQPLTNVFCEVRDVRENEGIEKVHAVKIGRRYLRSDPNTYEEHDLKDLEDLVLEVEKYSILKVYVKDTRPVEQSLLSNGVVDISIIDAPGLNKDSYQTTQVFSRQEEIDLVVFVVSAENHFTLSAKEFITNAAHEKSFIFIVVNRFDQIKDKSRCMRRIMDQVADLAPETHKDARDFVHFVSSEGVVDSLPDLNSSGGPGDGGDPDDPGDDGDNGNGFDLDEHPDFGRLENSLRNFVLEKRSISKLAPAKTYLSNILRDLDTLADVNIEVCAQESDRLSTNIQQLAPSLDKSVNEGTKVSEKLEHLIEETADGLYNYTTEKLNSVLARRDIEPKIAYTSILDAYNYAMAVKESIVYRIQESVYACEEHAKHNTIKSIDAIKSMGIMHLGDQPAFHKVFREDAMFSRKRDQLARSLKTEIEISDFFDIVLPQWVPLSLSKDGKEQEWQIVSSINNAITLASVVGGGQLIRNSQMIRHAVNAIGFLDYRTFRNLVLPALAIAGACGVAYVVSDIPNAVKKNLARKIDSEVQGMGYVHANALRISKESRKILKYPAQDVRSAFQTTIEEKTRKMEDYTKQAKKADESGRYFEKLKRESSEQRDVVANIHLEIPADIEA</sequence>
<feature type="region of interest" description="Disordered" evidence="13">
    <location>
        <begin position="446"/>
        <end position="482"/>
    </location>
</feature>
<evidence type="ECO:0000256" key="1">
    <source>
        <dbReference type="ARBA" id="ARBA00004374"/>
    </source>
</evidence>
<dbReference type="FunFam" id="3.40.50.300:FF:000638">
    <property type="entry name" value="Transmembrane GTPase Fzo1, putative"/>
    <property type="match status" value="1"/>
</dbReference>
<evidence type="ECO:0000256" key="2">
    <source>
        <dbReference type="ARBA" id="ARBA00022692"/>
    </source>
</evidence>
<evidence type="ECO:0000256" key="11">
    <source>
        <dbReference type="ARBA" id="ARBA00048548"/>
    </source>
</evidence>
<dbReference type="GO" id="GO:0051646">
    <property type="term" value="P:mitochondrion localization"/>
    <property type="evidence" value="ECO:0007669"/>
    <property type="project" value="TreeGrafter"/>
</dbReference>
<evidence type="ECO:0000256" key="9">
    <source>
        <dbReference type="ARBA" id="ARBA00023134"/>
    </source>
</evidence>
<proteinExistence type="predicted"/>
<keyword evidence="4" id="KW-1000">Mitochondrion outer membrane</keyword>
<feature type="compositionally biased region" description="Low complexity" evidence="13">
    <location>
        <begin position="26"/>
        <end position="37"/>
    </location>
</feature>
<name>A0A060T4X4_BLAAD</name>
<keyword evidence="10" id="KW-0472">Membrane</keyword>
<feature type="compositionally biased region" description="Acidic residues" evidence="13">
    <location>
        <begin position="461"/>
        <end position="471"/>
    </location>
</feature>
<keyword evidence="6" id="KW-1133">Transmembrane helix</keyword>
<dbReference type="GO" id="GO:0008053">
    <property type="term" value="P:mitochondrial fusion"/>
    <property type="evidence" value="ECO:0007669"/>
    <property type="project" value="TreeGrafter"/>
</dbReference>
<comment type="catalytic activity">
    <reaction evidence="11">
        <text>GTP + H2O = GDP + phosphate + H(+)</text>
        <dbReference type="Rhea" id="RHEA:19669"/>
        <dbReference type="ChEBI" id="CHEBI:15377"/>
        <dbReference type="ChEBI" id="CHEBI:15378"/>
        <dbReference type="ChEBI" id="CHEBI:37565"/>
        <dbReference type="ChEBI" id="CHEBI:43474"/>
        <dbReference type="ChEBI" id="CHEBI:58189"/>
    </reaction>
</comment>
<evidence type="ECO:0000256" key="13">
    <source>
        <dbReference type="SAM" id="MobiDB-lite"/>
    </source>
</evidence>
<feature type="domain" description="Dynamin-type G" evidence="14">
    <location>
        <begin position="226"/>
        <end position="527"/>
    </location>
</feature>
<evidence type="ECO:0000256" key="6">
    <source>
        <dbReference type="ARBA" id="ARBA00022989"/>
    </source>
</evidence>
<evidence type="ECO:0000256" key="10">
    <source>
        <dbReference type="ARBA" id="ARBA00023136"/>
    </source>
</evidence>
<dbReference type="GO" id="GO:0003924">
    <property type="term" value="F:GTPase activity"/>
    <property type="evidence" value="ECO:0007669"/>
    <property type="project" value="InterPro"/>
</dbReference>
<evidence type="ECO:0000256" key="7">
    <source>
        <dbReference type="ARBA" id="ARBA00023054"/>
    </source>
</evidence>
<keyword evidence="7 12" id="KW-0175">Coiled coil</keyword>
<reference evidence="15" key="2">
    <citation type="submission" date="2014-06" db="EMBL/GenBank/DDBJ databases">
        <title>The complete genome of Blastobotrys (Arxula) adeninivorans LS3 - a yeast of biotechnological interest.</title>
        <authorList>
            <person name="Kunze G."/>
            <person name="Gaillardin C."/>
            <person name="Czernicka M."/>
            <person name="Durrens P."/>
            <person name="Martin T."/>
            <person name="Boer E."/>
            <person name="Gabaldon T."/>
            <person name="Cruz J."/>
            <person name="Talla E."/>
            <person name="Marck C."/>
            <person name="Goffeau A."/>
            <person name="Barbe V."/>
            <person name="Baret P."/>
            <person name="Baronian K."/>
            <person name="Beier S."/>
            <person name="Bleykasten C."/>
            <person name="Bode R."/>
            <person name="Casaregola S."/>
            <person name="Despons L."/>
            <person name="Fairhead C."/>
            <person name="Giersberg M."/>
            <person name="Gierski P."/>
            <person name="Hahnel U."/>
            <person name="Hartmann A."/>
            <person name="Jankowska D."/>
            <person name="Jubin C."/>
            <person name="Jung P."/>
            <person name="Lafontaine I."/>
            <person name="Leh-Louis V."/>
            <person name="Lemaire M."/>
            <person name="Marcet-Houben M."/>
            <person name="Mascher M."/>
            <person name="Morel G."/>
            <person name="Richard G.-F."/>
            <person name="Riechen J."/>
            <person name="Sacerdot C."/>
            <person name="Sarkar A."/>
            <person name="Savel G."/>
            <person name="Schacherer J."/>
            <person name="Sherman D."/>
            <person name="Straub M.-L."/>
            <person name="Stein N."/>
            <person name="Thierry A."/>
            <person name="Trautwein-Schult A."/>
            <person name="Westhof E."/>
            <person name="Worch S."/>
            <person name="Dujon B."/>
            <person name="Souciet J.-L."/>
            <person name="Wincker P."/>
            <person name="Scholz U."/>
            <person name="Neuveglise N."/>
        </authorList>
    </citation>
    <scope>NUCLEOTIDE SEQUENCE</scope>
    <source>
        <strain evidence="15">LS3</strain>
    </source>
</reference>
<evidence type="ECO:0000256" key="5">
    <source>
        <dbReference type="ARBA" id="ARBA00022801"/>
    </source>
</evidence>
<dbReference type="GO" id="GO:0005741">
    <property type="term" value="C:mitochondrial outer membrane"/>
    <property type="evidence" value="ECO:0007669"/>
    <property type="project" value="UniProtKB-SubCell"/>
</dbReference>
<evidence type="ECO:0000259" key="14">
    <source>
        <dbReference type="PROSITE" id="PS51718"/>
    </source>
</evidence>
<evidence type="ECO:0000256" key="8">
    <source>
        <dbReference type="ARBA" id="ARBA00023128"/>
    </source>
</evidence>
<dbReference type="EMBL" id="HG937693">
    <property type="protein sequence ID" value="CDP35864.1"/>
    <property type="molecule type" value="Genomic_DNA"/>
</dbReference>
<evidence type="ECO:0000256" key="4">
    <source>
        <dbReference type="ARBA" id="ARBA00022787"/>
    </source>
</evidence>
<gene>
    <name evidence="15" type="ORF">GNLVRS02_ARAD1C45210g</name>
</gene>
<keyword evidence="3" id="KW-0547">Nucleotide-binding</keyword>
<evidence type="ECO:0000256" key="3">
    <source>
        <dbReference type="ARBA" id="ARBA00022741"/>
    </source>
</evidence>
<dbReference type="PhylomeDB" id="A0A060T4X4"/>
<dbReference type="SUPFAM" id="SSF52540">
    <property type="entry name" value="P-loop containing nucleoside triphosphate hydrolases"/>
    <property type="match status" value="1"/>
</dbReference>
<feature type="region of interest" description="Disordered" evidence="13">
    <location>
        <begin position="1"/>
        <end position="49"/>
    </location>
</feature>
<dbReference type="Pfam" id="PF00350">
    <property type="entry name" value="Dynamin_N"/>
    <property type="match status" value="1"/>
</dbReference>
<dbReference type="PANTHER" id="PTHR10465">
    <property type="entry name" value="TRANSMEMBRANE GTPASE FZO1"/>
    <property type="match status" value="1"/>
</dbReference>
<dbReference type="InterPro" id="IPR027417">
    <property type="entry name" value="P-loop_NTPase"/>
</dbReference>
<keyword evidence="9" id="KW-0342">GTP-binding</keyword>
<keyword evidence="8" id="KW-0496">Mitochondrion</keyword>
<feature type="compositionally biased region" description="Polar residues" evidence="13">
    <location>
        <begin position="120"/>
        <end position="132"/>
    </location>
</feature>
<dbReference type="PANTHER" id="PTHR10465:SF0">
    <property type="entry name" value="SARCALUMENIN"/>
    <property type="match status" value="1"/>
</dbReference>
<feature type="region of interest" description="Disordered" evidence="13">
    <location>
        <begin position="120"/>
        <end position="141"/>
    </location>
</feature>